<dbReference type="HOGENOM" id="CLU_170076_0_0_2"/>
<keyword evidence="3" id="KW-1185">Reference proteome</keyword>
<reference evidence="2" key="1">
    <citation type="submission" date="2010-04" db="EMBL/GenBank/DDBJ databases">
        <title>Complete sequence of Methanocaldococcus infernus ME.</title>
        <authorList>
            <consortium name="US DOE Joint Genome Institute"/>
            <person name="Lucas S."/>
            <person name="Copeland A."/>
            <person name="Lapidus A."/>
            <person name="Cheng J.-F."/>
            <person name="Bruce D."/>
            <person name="Goodwin L."/>
            <person name="Pitluck S."/>
            <person name="Munk A.C."/>
            <person name="Detter J.C."/>
            <person name="Han C."/>
            <person name="Tapia R."/>
            <person name="Land M."/>
            <person name="Hauser L."/>
            <person name="Kyrpides N."/>
            <person name="Mikhailova N."/>
            <person name="Sieprawska-Lupa M."/>
            <person name="Whitman W.B."/>
            <person name="Woyke T."/>
        </authorList>
    </citation>
    <scope>NUCLEOTIDE SEQUENCE [LARGE SCALE GENOMIC DNA]</scope>
    <source>
        <strain evidence="2">ME</strain>
    </source>
</reference>
<evidence type="ECO:0000256" key="1">
    <source>
        <dbReference type="ARBA" id="ARBA00007073"/>
    </source>
</evidence>
<dbReference type="GeneID" id="9131505"/>
<dbReference type="AlphaFoldDB" id="D5VRG7"/>
<evidence type="ECO:0000313" key="3">
    <source>
        <dbReference type="Proteomes" id="UP000002061"/>
    </source>
</evidence>
<proteinExistence type="inferred from homology"/>
<dbReference type="KEGG" id="mif:Metin_0500"/>
<organism evidence="2 3">
    <name type="scientific">Methanocaldococcus infernus (strain DSM 11812 / JCM 15783 / ME)</name>
    <dbReference type="NCBI Taxonomy" id="573063"/>
    <lineage>
        <taxon>Archaea</taxon>
        <taxon>Methanobacteriati</taxon>
        <taxon>Methanobacteriota</taxon>
        <taxon>Methanomada group</taxon>
        <taxon>Methanococci</taxon>
        <taxon>Methanococcales</taxon>
        <taxon>Methanocaldococcaceae</taxon>
        <taxon>Methanocaldococcus</taxon>
    </lineage>
</organism>
<gene>
    <name evidence="2" type="ordered locus">Metin_0500</name>
</gene>
<dbReference type="Proteomes" id="UP000002061">
    <property type="component" value="Chromosome"/>
</dbReference>
<dbReference type="eggNOG" id="arCOG04414">
    <property type="taxonomic scope" value="Archaea"/>
</dbReference>
<dbReference type="EMBL" id="CP002009">
    <property type="protein sequence ID" value="ADG13170.1"/>
    <property type="molecule type" value="Genomic_DNA"/>
</dbReference>
<dbReference type="Pfam" id="PF09341">
    <property type="entry name" value="Pcc1"/>
    <property type="match status" value="1"/>
</dbReference>
<dbReference type="RefSeq" id="WP_013099916.1">
    <property type="nucleotide sequence ID" value="NC_014122.1"/>
</dbReference>
<dbReference type="Gene3D" id="3.30.310.50">
    <property type="entry name" value="Alpha-D-phosphohexomutase, C-terminal domain"/>
    <property type="match status" value="1"/>
</dbReference>
<accession>D5VRG7</accession>
<protein>
    <recommendedName>
        <fullName evidence="4">KEOPS complex Pcc1-like subunit</fullName>
    </recommendedName>
</protein>
<sequence length="81" mass="9562">MNSFNLVITFNSEEEAEVIYNAIYLEHIDSQIRSRAKMEREGKRIKIYVESEDLSILKASIYSYLRWISVSQNVFNLIKGR</sequence>
<evidence type="ECO:0000313" key="2">
    <source>
        <dbReference type="EMBL" id="ADG13170.1"/>
    </source>
</evidence>
<evidence type="ECO:0008006" key="4">
    <source>
        <dbReference type="Google" id="ProtNLM"/>
    </source>
</evidence>
<dbReference type="InterPro" id="IPR015419">
    <property type="entry name" value="CTAG/Pcc1"/>
</dbReference>
<name>D5VRG7_METIM</name>
<dbReference type="STRING" id="573063.Metin_0500"/>
<comment type="similarity">
    <text evidence="1">Belongs to the CTAG/PCC1 family.</text>
</comment>
<dbReference type="OrthoDB" id="8982at2157"/>
<dbReference type="NCBIfam" id="NF011470">
    <property type="entry name" value="PRK14887.1"/>
    <property type="match status" value="1"/>
</dbReference>